<feature type="compositionally biased region" description="Basic and acidic residues" evidence="9">
    <location>
        <begin position="141"/>
        <end position="158"/>
    </location>
</feature>
<dbReference type="Proteomes" id="UP000094112">
    <property type="component" value="Unassembled WGS sequence"/>
</dbReference>
<keyword evidence="4" id="KW-0156">Chromatin regulator</keyword>
<feature type="domain" description="DAMP1 SANT/Myb-like" evidence="10">
    <location>
        <begin position="169"/>
        <end position="231"/>
    </location>
</feature>
<reference evidence="11 12" key="1">
    <citation type="journal article" date="2016" name="Proc. Natl. Acad. Sci. U.S.A.">
        <title>Comparative genomics of biotechnologically important yeasts.</title>
        <authorList>
            <person name="Riley R."/>
            <person name="Haridas S."/>
            <person name="Wolfe K.H."/>
            <person name="Lopes M.R."/>
            <person name="Hittinger C.T."/>
            <person name="Goeker M."/>
            <person name="Salamov A.A."/>
            <person name="Wisecaver J.H."/>
            <person name="Long T.M."/>
            <person name="Calvey C.H."/>
            <person name="Aerts A.L."/>
            <person name="Barry K.W."/>
            <person name="Choi C."/>
            <person name="Clum A."/>
            <person name="Coughlan A.Y."/>
            <person name="Deshpande S."/>
            <person name="Douglass A.P."/>
            <person name="Hanson S.J."/>
            <person name="Klenk H.-P."/>
            <person name="LaButti K.M."/>
            <person name="Lapidus A."/>
            <person name="Lindquist E.A."/>
            <person name="Lipzen A.M."/>
            <person name="Meier-Kolthoff J.P."/>
            <person name="Ohm R.A."/>
            <person name="Otillar R.P."/>
            <person name="Pangilinan J.L."/>
            <person name="Peng Y."/>
            <person name="Rokas A."/>
            <person name="Rosa C.A."/>
            <person name="Scheuner C."/>
            <person name="Sibirny A.A."/>
            <person name="Slot J.C."/>
            <person name="Stielow J.B."/>
            <person name="Sun H."/>
            <person name="Kurtzman C.P."/>
            <person name="Blackwell M."/>
            <person name="Grigoriev I.V."/>
            <person name="Jeffries T.W."/>
        </authorList>
    </citation>
    <scope>NUCLEOTIDE SEQUENCE [LARGE SCALE GENOMIC DNA]</scope>
    <source>
        <strain evidence="12">ATCC 58044 / CBS 1984 / NCYC 433 / NRRL Y-366-8</strain>
    </source>
</reference>
<dbReference type="GO" id="GO:0006338">
    <property type="term" value="P:chromatin remodeling"/>
    <property type="evidence" value="ECO:0007669"/>
    <property type="project" value="EnsemblFungi"/>
</dbReference>
<evidence type="ECO:0000256" key="7">
    <source>
        <dbReference type="ARBA" id="ARBA00023242"/>
    </source>
</evidence>
<feature type="compositionally biased region" description="Acidic residues" evidence="9">
    <location>
        <begin position="130"/>
        <end position="140"/>
    </location>
</feature>
<dbReference type="PANTHER" id="PTHR12855">
    <property type="entry name" value="DNA METHYLTRANSFERASE 1-ASSOCIATED PROTEIN 1 FAMILY MEMBER"/>
    <property type="match status" value="1"/>
</dbReference>
<dbReference type="AlphaFoldDB" id="A0A1E3P2P6"/>
<dbReference type="OrthoDB" id="19740at2759"/>
<evidence type="ECO:0000256" key="5">
    <source>
        <dbReference type="ARBA" id="ARBA00023015"/>
    </source>
</evidence>
<keyword evidence="7" id="KW-0539">Nucleus</keyword>
<keyword evidence="6" id="KW-0804">Transcription</keyword>
<keyword evidence="12" id="KW-1185">Reference proteome</keyword>
<name>A0A1E3P2P6_WICAA</name>
<dbReference type="GeneID" id="30203029"/>
<dbReference type="GO" id="GO:0000812">
    <property type="term" value="C:Swr1 complex"/>
    <property type="evidence" value="ECO:0007669"/>
    <property type="project" value="EnsemblFungi"/>
</dbReference>
<dbReference type="STRING" id="683960.A0A1E3P2P6"/>
<dbReference type="GO" id="GO:0035267">
    <property type="term" value="C:NuA4 histone acetyltransferase complex"/>
    <property type="evidence" value="ECO:0007669"/>
    <property type="project" value="EnsemblFungi"/>
</dbReference>
<evidence type="ECO:0000256" key="9">
    <source>
        <dbReference type="SAM" id="MobiDB-lite"/>
    </source>
</evidence>
<evidence type="ECO:0000256" key="3">
    <source>
        <dbReference type="ARBA" id="ARBA00019132"/>
    </source>
</evidence>
<comment type="subcellular location">
    <subcellularLocation>
        <location evidence="1">Nucleus</location>
    </subcellularLocation>
</comment>
<dbReference type="GO" id="GO:0051276">
    <property type="term" value="P:chromosome organization"/>
    <property type="evidence" value="ECO:0007669"/>
    <property type="project" value="EnsemblFungi"/>
</dbReference>
<evidence type="ECO:0000313" key="12">
    <source>
        <dbReference type="Proteomes" id="UP000094112"/>
    </source>
</evidence>
<sequence length="483" mass="55749">MSSDLLDVLNLQQRDAPAKKKQKVAEPKVKQTGINRELYNLLGQNTPPVPVRNQQKFKDRLNSLTKPSPWTWASFKNGSRSDSLQLHHWVKGSKESVEAAEVPYKFEKYNTSLNIPSFTEEDYNNFIADEPIDGNNEMDIDENKAPDSKEEETSKKPETEDDETNTEKTASEVEEIVKQLPWDYEETRYLFDLSIAFDLKWVVINDRYDFKGNSRSIEDLQERFYSVCQRILIHENDKVEDTQNSNLISNLNFNKRKEIKRKMYLNRLLERSPAEIAEEESLLIEARKFEVSAKKTITERASLLQLLDSPQSNGSINQYLSSQGLTQLYNSLMTEKRKRRVDSPAPENPLTALNEKIKQQHIQRQKQIQQEKLEQQKKKKENPISTLLSKNLTPREEEEFGLKIHAEKISPGVALRSTKLSTFKPGVQAKITTILNEMGLGKKPSLATSRVVAKQEELYKTINILLELKRQVDKLEAEAKIIK</sequence>
<feature type="region of interest" description="Disordered" evidence="9">
    <location>
        <begin position="358"/>
        <end position="381"/>
    </location>
</feature>
<dbReference type="Gene3D" id="1.10.10.60">
    <property type="entry name" value="Homeodomain-like"/>
    <property type="match status" value="1"/>
</dbReference>
<dbReference type="InterPro" id="IPR027109">
    <property type="entry name" value="Swc4/Dmap1"/>
</dbReference>
<evidence type="ECO:0000256" key="2">
    <source>
        <dbReference type="ARBA" id="ARBA00006918"/>
    </source>
</evidence>
<protein>
    <recommendedName>
        <fullName evidence="3">SWR1-complex protein 4</fullName>
    </recommendedName>
</protein>
<dbReference type="RefSeq" id="XP_019038379.1">
    <property type="nucleotide sequence ID" value="XM_019185783.1"/>
</dbReference>
<proteinExistence type="inferred from homology"/>
<feature type="region of interest" description="Disordered" evidence="9">
    <location>
        <begin position="127"/>
        <end position="172"/>
    </location>
</feature>
<dbReference type="EMBL" id="KV454211">
    <property type="protein sequence ID" value="ODQ59172.1"/>
    <property type="molecule type" value="Genomic_DNA"/>
</dbReference>
<comment type="function">
    <text evidence="8">Component of the SWR1 complex which mediates the ATP-dependent exchange of histone H2A for the H2A variant HZT1 leading to transcriptional regulation of selected genes by chromatin remodeling. Component of the NuA4 histone acetyltransferase complex which is involved in transcriptional activation of selected genes principally by acetylation of nucleosomal histone H4 and H2A. The NuA4 complex is also involved in DNA repair.</text>
</comment>
<accession>A0A1E3P2P6</accession>
<gene>
    <name evidence="11" type="ORF">WICANDRAFT_84805</name>
</gene>
<dbReference type="PANTHER" id="PTHR12855:SF10">
    <property type="entry name" value="DNA METHYLTRANSFERASE 1-ASSOCIATED PROTEIN 1"/>
    <property type="match status" value="1"/>
</dbReference>
<evidence type="ECO:0000256" key="6">
    <source>
        <dbReference type="ARBA" id="ARBA00023163"/>
    </source>
</evidence>
<evidence type="ECO:0000256" key="4">
    <source>
        <dbReference type="ARBA" id="ARBA00022853"/>
    </source>
</evidence>
<dbReference type="GO" id="GO:0006281">
    <property type="term" value="P:DNA repair"/>
    <property type="evidence" value="ECO:0007669"/>
    <property type="project" value="EnsemblFungi"/>
</dbReference>
<keyword evidence="5" id="KW-0805">Transcription regulation</keyword>
<dbReference type="GO" id="GO:0003714">
    <property type="term" value="F:transcription corepressor activity"/>
    <property type="evidence" value="ECO:0007669"/>
    <property type="project" value="TreeGrafter"/>
</dbReference>
<dbReference type="Pfam" id="PF16282">
    <property type="entry name" value="SANT_DAMP1_like"/>
    <property type="match status" value="1"/>
</dbReference>
<feature type="region of interest" description="Disordered" evidence="9">
    <location>
        <begin position="1"/>
        <end position="29"/>
    </location>
</feature>
<dbReference type="GO" id="GO:0000122">
    <property type="term" value="P:negative regulation of transcription by RNA polymerase II"/>
    <property type="evidence" value="ECO:0007669"/>
    <property type="project" value="TreeGrafter"/>
</dbReference>
<evidence type="ECO:0000256" key="8">
    <source>
        <dbReference type="ARBA" id="ARBA00025264"/>
    </source>
</evidence>
<dbReference type="InterPro" id="IPR032563">
    <property type="entry name" value="DAMP1_SANT-like"/>
</dbReference>
<evidence type="ECO:0000259" key="10">
    <source>
        <dbReference type="Pfam" id="PF16282"/>
    </source>
</evidence>
<evidence type="ECO:0000313" key="11">
    <source>
        <dbReference type="EMBL" id="ODQ59172.1"/>
    </source>
</evidence>
<organism evidence="11 12">
    <name type="scientific">Wickerhamomyces anomalus (strain ATCC 58044 / CBS 1984 / NCYC 433 / NRRL Y-366-8)</name>
    <name type="common">Yeast</name>
    <name type="synonym">Hansenula anomala</name>
    <dbReference type="NCBI Taxonomy" id="683960"/>
    <lineage>
        <taxon>Eukaryota</taxon>
        <taxon>Fungi</taxon>
        <taxon>Dikarya</taxon>
        <taxon>Ascomycota</taxon>
        <taxon>Saccharomycotina</taxon>
        <taxon>Saccharomycetes</taxon>
        <taxon>Phaffomycetales</taxon>
        <taxon>Wickerhamomycetaceae</taxon>
        <taxon>Wickerhamomyces</taxon>
    </lineage>
</organism>
<evidence type="ECO:0000256" key="1">
    <source>
        <dbReference type="ARBA" id="ARBA00004123"/>
    </source>
</evidence>
<comment type="similarity">
    <text evidence="2">Belongs to the SWC4 family.</text>
</comment>